<sequence length="48" mass="5453">MIKSKNYQDIQGSTKNMCPFCVPLLPRPTSFSERTVRIQPNLVDNITA</sequence>
<dbReference type="Proteomes" id="UP000663193">
    <property type="component" value="Chromosome 8"/>
</dbReference>
<reference evidence="2" key="1">
    <citation type="journal article" date="2021" name="BMC Genomics">
        <title>Chromosome-level genome assembly and manually-curated proteome of model necrotroph Parastagonospora nodorum Sn15 reveals a genome-wide trove of candidate effector homologs, and redundancy of virulence-related functions within an accessory chromosome.</title>
        <authorList>
            <person name="Bertazzoni S."/>
            <person name="Jones D.A.B."/>
            <person name="Phan H.T."/>
            <person name="Tan K.-C."/>
            <person name="Hane J.K."/>
        </authorList>
    </citation>
    <scope>NUCLEOTIDE SEQUENCE [LARGE SCALE GENOMIC DNA]</scope>
    <source>
        <strain evidence="2">SN15 / ATCC MYA-4574 / FGSC 10173)</strain>
    </source>
</reference>
<dbReference type="EMBL" id="CP069030">
    <property type="protein sequence ID" value="QRC98267.1"/>
    <property type="molecule type" value="Genomic_DNA"/>
</dbReference>
<evidence type="ECO:0000313" key="2">
    <source>
        <dbReference type="Proteomes" id="UP000663193"/>
    </source>
</evidence>
<gene>
    <name evidence="1" type="ORF">JI435_411800</name>
</gene>
<keyword evidence="2" id="KW-1185">Reference proteome</keyword>
<accession>A0A7U2F405</accession>
<proteinExistence type="predicted"/>
<organism evidence="1 2">
    <name type="scientific">Phaeosphaeria nodorum (strain SN15 / ATCC MYA-4574 / FGSC 10173)</name>
    <name type="common">Glume blotch fungus</name>
    <name type="synonym">Parastagonospora nodorum</name>
    <dbReference type="NCBI Taxonomy" id="321614"/>
    <lineage>
        <taxon>Eukaryota</taxon>
        <taxon>Fungi</taxon>
        <taxon>Dikarya</taxon>
        <taxon>Ascomycota</taxon>
        <taxon>Pezizomycotina</taxon>
        <taxon>Dothideomycetes</taxon>
        <taxon>Pleosporomycetidae</taxon>
        <taxon>Pleosporales</taxon>
        <taxon>Pleosporineae</taxon>
        <taxon>Phaeosphaeriaceae</taxon>
        <taxon>Parastagonospora</taxon>
    </lineage>
</organism>
<protein>
    <submittedName>
        <fullName evidence="1">Uncharacterized protein</fullName>
    </submittedName>
</protein>
<name>A0A7U2F405_PHANO</name>
<dbReference type="VEuPathDB" id="FungiDB:JI435_411800"/>
<evidence type="ECO:0000313" key="1">
    <source>
        <dbReference type="EMBL" id="QRC98267.1"/>
    </source>
</evidence>
<dbReference type="AlphaFoldDB" id="A0A7U2F405"/>